<evidence type="ECO:0000256" key="3">
    <source>
        <dbReference type="ARBA" id="ARBA00022630"/>
    </source>
</evidence>
<evidence type="ECO:0000256" key="8">
    <source>
        <dbReference type="ARBA" id="ARBA00023136"/>
    </source>
</evidence>
<feature type="transmembrane region" description="Helical" evidence="9">
    <location>
        <begin position="101"/>
        <end position="124"/>
    </location>
</feature>
<dbReference type="Pfam" id="PF01794">
    <property type="entry name" value="Ferric_reduct"/>
    <property type="match status" value="1"/>
</dbReference>
<keyword evidence="3" id="KW-0285">Flavoprotein</keyword>
<accession>C5MAP1</accession>
<dbReference type="GO" id="GO:0000293">
    <property type="term" value="F:ferric-chelate reductase activity"/>
    <property type="evidence" value="ECO:0007669"/>
    <property type="project" value="TreeGrafter"/>
</dbReference>
<dbReference type="OrthoDB" id="167398at2759"/>
<evidence type="ECO:0000256" key="6">
    <source>
        <dbReference type="ARBA" id="ARBA00022989"/>
    </source>
</evidence>
<feature type="transmembrane region" description="Helical" evidence="9">
    <location>
        <begin position="41"/>
        <end position="64"/>
    </location>
</feature>
<evidence type="ECO:0000259" key="10">
    <source>
        <dbReference type="Pfam" id="PF01794"/>
    </source>
</evidence>
<evidence type="ECO:0000256" key="5">
    <source>
        <dbReference type="ARBA" id="ARBA00022827"/>
    </source>
</evidence>
<dbReference type="RefSeq" id="XP_002548836.1">
    <property type="nucleotide sequence ID" value="XM_002548790.1"/>
</dbReference>
<proteinExistence type="predicted"/>
<sequence>MLQKKKVSFWGCRTQIALVIIHSVNFTILEGKYYSSEAAEPYFYWGIVATIAGGLIWLQAMLFFRRRWYEMFLFIHIVMAAIYFVDTWIHIDDLGTLKDQLLLSLVVILLWLMKYVISPGITLLTQITRESISMNNCKSELDDST</sequence>
<dbReference type="GO" id="GO:0006879">
    <property type="term" value="P:intracellular iron ion homeostasis"/>
    <property type="evidence" value="ECO:0007669"/>
    <property type="project" value="TreeGrafter"/>
</dbReference>
<evidence type="ECO:0000313" key="12">
    <source>
        <dbReference type="Proteomes" id="UP000002037"/>
    </source>
</evidence>
<gene>
    <name evidence="11" type="ORF">CTRG_03133</name>
</gene>
<evidence type="ECO:0000256" key="7">
    <source>
        <dbReference type="ARBA" id="ARBA00023065"/>
    </source>
</evidence>
<dbReference type="Proteomes" id="UP000002037">
    <property type="component" value="Unassembled WGS sequence"/>
</dbReference>
<organism evidence="11 12">
    <name type="scientific">Candida tropicalis (strain ATCC MYA-3404 / T1)</name>
    <name type="common">Yeast</name>
    <dbReference type="NCBI Taxonomy" id="294747"/>
    <lineage>
        <taxon>Eukaryota</taxon>
        <taxon>Fungi</taxon>
        <taxon>Dikarya</taxon>
        <taxon>Ascomycota</taxon>
        <taxon>Saccharomycotina</taxon>
        <taxon>Pichiomycetes</taxon>
        <taxon>Debaryomycetaceae</taxon>
        <taxon>Candida/Lodderomyces clade</taxon>
        <taxon>Candida</taxon>
    </lineage>
</organism>
<evidence type="ECO:0000256" key="1">
    <source>
        <dbReference type="ARBA" id="ARBA00004141"/>
    </source>
</evidence>
<keyword evidence="8 9" id="KW-0472">Membrane</keyword>
<keyword evidence="4 9" id="KW-0812">Transmembrane</keyword>
<dbReference type="EMBL" id="GG692398">
    <property type="protein sequence ID" value="EER32708.1"/>
    <property type="molecule type" value="Genomic_DNA"/>
</dbReference>
<evidence type="ECO:0000313" key="11">
    <source>
        <dbReference type="EMBL" id="EER32708.1"/>
    </source>
</evidence>
<dbReference type="GeneID" id="8299761"/>
<dbReference type="PANTHER" id="PTHR32361:SF9">
    <property type="entry name" value="FERRIC REDUCTASE TRANSMEMBRANE COMPONENT 3-RELATED"/>
    <property type="match status" value="1"/>
</dbReference>
<name>C5MAP1_CANTT</name>
<protein>
    <recommendedName>
        <fullName evidence="10">Ferric oxidoreductase domain-containing protein</fullName>
    </recommendedName>
</protein>
<dbReference type="InterPro" id="IPR051410">
    <property type="entry name" value="Ferric/Cupric_Reductase"/>
</dbReference>
<keyword evidence="5" id="KW-0274">FAD</keyword>
<dbReference type="GO" id="GO:0005886">
    <property type="term" value="C:plasma membrane"/>
    <property type="evidence" value="ECO:0007669"/>
    <property type="project" value="TreeGrafter"/>
</dbReference>
<evidence type="ECO:0000256" key="9">
    <source>
        <dbReference type="SAM" id="Phobius"/>
    </source>
</evidence>
<dbReference type="GO" id="GO:0015677">
    <property type="term" value="P:copper ion import"/>
    <property type="evidence" value="ECO:0007669"/>
    <property type="project" value="TreeGrafter"/>
</dbReference>
<keyword evidence="6 9" id="KW-1133">Transmembrane helix</keyword>
<keyword evidence="7" id="KW-0406">Ion transport</keyword>
<dbReference type="InterPro" id="IPR013130">
    <property type="entry name" value="Fe3_Rdtase_TM_dom"/>
</dbReference>
<feature type="transmembrane region" description="Helical" evidence="9">
    <location>
        <begin position="71"/>
        <end position="89"/>
    </location>
</feature>
<keyword evidence="12" id="KW-1185">Reference proteome</keyword>
<dbReference type="PANTHER" id="PTHR32361">
    <property type="entry name" value="FERRIC/CUPRIC REDUCTASE TRANSMEMBRANE COMPONENT"/>
    <property type="match status" value="1"/>
</dbReference>
<feature type="transmembrane region" description="Helical" evidence="9">
    <location>
        <begin position="7"/>
        <end position="29"/>
    </location>
</feature>
<dbReference type="VEuPathDB" id="FungiDB:CTRG_03133"/>
<dbReference type="KEGG" id="ctp:CTRG_03133"/>
<dbReference type="HOGENOM" id="CLU_1786597_0_0_1"/>
<keyword evidence="2" id="KW-0813">Transport</keyword>
<dbReference type="AlphaFoldDB" id="C5MAP1"/>
<evidence type="ECO:0000256" key="4">
    <source>
        <dbReference type="ARBA" id="ARBA00022692"/>
    </source>
</evidence>
<dbReference type="GO" id="GO:0006826">
    <property type="term" value="P:iron ion transport"/>
    <property type="evidence" value="ECO:0007669"/>
    <property type="project" value="TreeGrafter"/>
</dbReference>
<comment type="subcellular location">
    <subcellularLocation>
        <location evidence="1">Membrane</location>
        <topology evidence="1">Multi-pass membrane protein</topology>
    </subcellularLocation>
</comment>
<feature type="domain" description="Ferric oxidoreductase" evidence="10">
    <location>
        <begin position="12"/>
        <end position="85"/>
    </location>
</feature>
<evidence type="ECO:0000256" key="2">
    <source>
        <dbReference type="ARBA" id="ARBA00022448"/>
    </source>
</evidence>
<reference evidence="11 12" key="1">
    <citation type="journal article" date="2009" name="Nature">
        <title>Evolution of pathogenicity and sexual reproduction in eight Candida genomes.</title>
        <authorList>
            <person name="Butler G."/>
            <person name="Rasmussen M.D."/>
            <person name="Lin M.F."/>
            <person name="Santos M.A."/>
            <person name="Sakthikumar S."/>
            <person name="Munro C.A."/>
            <person name="Rheinbay E."/>
            <person name="Grabherr M."/>
            <person name="Forche A."/>
            <person name="Reedy J.L."/>
            <person name="Agrafioti I."/>
            <person name="Arnaud M.B."/>
            <person name="Bates S."/>
            <person name="Brown A.J."/>
            <person name="Brunke S."/>
            <person name="Costanzo M.C."/>
            <person name="Fitzpatrick D.A."/>
            <person name="de Groot P.W."/>
            <person name="Harris D."/>
            <person name="Hoyer L.L."/>
            <person name="Hube B."/>
            <person name="Klis F.M."/>
            <person name="Kodira C."/>
            <person name="Lennard N."/>
            <person name="Logue M.E."/>
            <person name="Martin R."/>
            <person name="Neiman A.M."/>
            <person name="Nikolaou E."/>
            <person name="Quail M.A."/>
            <person name="Quinn J."/>
            <person name="Santos M.C."/>
            <person name="Schmitzberger F.F."/>
            <person name="Sherlock G."/>
            <person name="Shah P."/>
            <person name="Silverstein K.A."/>
            <person name="Skrzypek M.S."/>
            <person name="Soll D."/>
            <person name="Staggs R."/>
            <person name="Stansfield I."/>
            <person name="Stumpf M.P."/>
            <person name="Sudbery P.E."/>
            <person name="Srikantha T."/>
            <person name="Zeng Q."/>
            <person name="Berman J."/>
            <person name="Berriman M."/>
            <person name="Heitman J."/>
            <person name="Gow N.A."/>
            <person name="Lorenz M.C."/>
            <person name="Birren B.W."/>
            <person name="Kellis M."/>
            <person name="Cuomo C.A."/>
        </authorList>
    </citation>
    <scope>NUCLEOTIDE SEQUENCE [LARGE SCALE GENOMIC DNA]</scope>
    <source>
        <strain evidence="12">ATCC MYA-3404 / T1</strain>
    </source>
</reference>